<dbReference type="Proteomes" id="UP000053317">
    <property type="component" value="Unassembled WGS sequence"/>
</dbReference>
<dbReference type="InterPro" id="IPR000408">
    <property type="entry name" value="Reg_chr_condens"/>
</dbReference>
<evidence type="ECO:0000313" key="5">
    <source>
        <dbReference type="EMBL" id="KKY14872.1"/>
    </source>
</evidence>
<feature type="compositionally biased region" description="Basic and acidic residues" evidence="3">
    <location>
        <begin position="1229"/>
        <end position="1238"/>
    </location>
</feature>
<feature type="region of interest" description="Disordered" evidence="3">
    <location>
        <begin position="1542"/>
        <end position="1584"/>
    </location>
</feature>
<dbReference type="PRINTS" id="PR00633">
    <property type="entry name" value="RCCNDNSATION"/>
</dbReference>
<dbReference type="SUPFAM" id="SSF48403">
    <property type="entry name" value="Ankyrin repeat"/>
    <property type="match status" value="1"/>
</dbReference>
<feature type="region of interest" description="Disordered" evidence="3">
    <location>
        <begin position="189"/>
        <end position="222"/>
    </location>
</feature>
<gene>
    <name evidence="5" type="ORF">UCRPC4_g06639</name>
</gene>
<feature type="region of interest" description="Disordered" evidence="3">
    <location>
        <begin position="30"/>
        <end position="65"/>
    </location>
</feature>
<dbReference type="OrthoDB" id="1893551at2759"/>
<feature type="compositionally biased region" description="Polar residues" evidence="3">
    <location>
        <begin position="30"/>
        <end position="40"/>
    </location>
</feature>
<dbReference type="SUPFAM" id="SSF54695">
    <property type="entry name" value="POZ domain"/>
    <property type="match status" value="1"/>
</dbReference>
<evidence type="ECO:0000256" key="3">
    <source>
        <dbReference type="SAM" id="MobiDB-lite"/>
    </source>
</evidence>
<dbReference type="SMART" id="SM00225">
    <property type="entry name" value="BTB"/>
    <property type="match status" value="1"/>
</dbReference>
<evidence type="ECO:0000256" key="2">
    <source>
        <dbReference type="PROSITE-ProRule" id="PRU00235"/>
    </source>
</evidence>
<name>A0A0G2DVD2_PHACM</name>
<feature type="region of interest" description="Disordered" evidence="3">
    <location>
        <begin position="1348"/>
        <end position="1485"/>
    </location>
</feature>
<dbReference type="PANTHER" id="PTHR22872">
    <property type="entry name" value="BTK-BINDING PROTEIN-RELATED"/>
    <property type="match status" value="1"/>
</dbReference>
<dbReference type="Pfam" id="PF13540">
    <property type="entry name" value="RCC1_2"/>
    <property type="match status" value="1"/>
</dbReference>
<reference evidence="5 6" key="2">
    <citation type="submission" date="2015-05" db="EMBL/GenBank/DDBJ databases">
        <authorList>
            <person name="Morales-Cruz A."/>
            <person name="Amrine K.C."/>
            <person name="Cantu D."/>
        </authorList>
    </citation>
    <scope>NUCLEOTIDE SEQUENCE [LARGE SCALE GENOMIC DNA]</scope>
    <source>
        <strain evidence="5">UCRPC4</strain>
    </source>
</reference>
<feature type="domain" description="BTB" evidence="4">
    <location>
        <begin position="906"/>
        <end position="981"/>
    </location>
</feature>
<accession>A0A0G2DVD2</accession>
<feature type="compositionally biased region" description="Polar residues" evidence="3">
    <location>
        <begin position="1363"/>
        <end position="1375"/>
    </location>
</feature>
<dbReference type="SUPFAM" id="SSF50985">
    <property type="entry name" value="RCC1/BLIP-II"/>
    <property type="match status" value="1"/>
</dbReference>
<dbReference type="SMART" id="SM00248">
    <property type="entry name" value="ANK"/>
    <property type="match status" value="2"/>
</dbReference>
<feature type="compositionally biased region" description="Polar residues" evidence="3">
    <location>
        <begin position="1444"/>
        <end position="1485"/>
    </location>
</feature>
<evidence type="ECO:0000256" key="1">
    <source>
        <dbReference type="ARBA" id="ARBA00022737"/>
    </source>
</evidence>
<dbReference type="Gene3D" id="2.130.10.30">
    <property type="entry name" value="Regulator of chromosome condensation 1/beta-lactamase-inhibitor protein II"/>
    <property type="match status" value="1"/>
</dbReference>
<protein>
    <submittedName>
        <fullName evidence="5">Putative btb domain and ankyrin repeat protein</fullName>
    </submittedName>
</protein>
<dbReference type="InterPro" id="IPR002110">
    <property type="entry name" value="Ankyrin_rpt"/>
</dbReference>
<comment type="caution">
    <text evidence="5">The sequence shown here is derived from an EMBL/GenBank/DDBJ whole genome shotgun (WGS) entry which is preliminary data.</text>
</comment>
<organism evidence="5 6">
    <name type="scientific">Phaeomoniella chlamydospora</name>
    <name type="common">Phaeoacremonium chlamydosporum</name>
    <dbReference type="NCBI Taxonomy" id="158046"/>
    <lineage>
        <taxon>Eukaryota</taxon>
        <taxon>Fungi</taxon>
        <taxon>Dikarya</taxon>
        <taxon>Ascomycota</taxon>
        <taxon>Pezizomycotina</taxon>
        <taxon>Eurotiomycetes</taxon>
        <taxon>Chaetothyriomycetidae</taxon>
        <taxon>Phaeomoniellales</taxon>
        <taxon>Phaeomoniellaceae</taxon>
        <taxon>Phaeomoniella</taxon>
    </lineage>
</organism>
<dbReference type="PROSITE" id="PS50097">
    <property type="entry name" value="BTB"/>
    <property type="match status" value="1"/>
</dbReference>
<feature type="compositionally biased region" description="Basic and acidic residues" evidence="3">
    <location>
        <begin position="1567"/>
        <end position="1584"/>
    </location>
</feature>
<dbReference type="InterPro" id="IPR000210">
    <property type="entry name" value="BTB/POZ_dom"/>
</dbReference>
<proteinExistence type="predicted"/>
<dbReference type="PROSITE" id="PS50012">
    <property type="entry name" value="RCC1_3"/>
    <property type="match status" value="1"/>
</dbReference>
<dbReference type="CDD" id="cd18186">
    <property type="entry name" value="BTB_POZ_ZBTB_KLHL-like"/>
    <property type="match status" value="1"/>
</dbReference>
<dbReference type="Gene3D" id="1.25.40.20">
    <property type="entry name" value="Ankyrin repeat-containing domain"/>
    <property type="match status" value="1"/>
</dbReference>
<dbReference type="InterPro" id="IPR011333">
    <property type="entry name" value="SKP1/BTB/POZ_sf"/>
</dbReference>
<feature type="compositionally biased region" description="Polar residues" evidence="3">
    <location>
        <begin position="1393"/>
        <end position="1431"/>
    </location>
</feature>
<keyword evidence="1" id="KW-0677">Repeat</keyword>
<feature type="repeat" description="RCC1" evidence="2">
    <location>
        <begin position="382"/>
        <end position="442"/>
    </location>
</feature>
<evidence type="ECO:0000259" key="4">
    <source>
        <dbReference type="PROSITE" id="PS50097"/>
    </source>
</evidence>
<dbReference type="PANTHER" id="PTHR22872:SF2">
    <property type="entry name" value="INHIBITOR OF BRUTON TYROSINE KINASE"/>
    <property type="match status" value="1"/>
</dbReference>
<dbReference type="Gene3D" id="3.30.710.10">
    <property type="entry name" value="Potassium Channel Kv1.1, Chain A"/>
    <property type="match status" value="1"/>
</dbReference>
<keyword evidence="6" id="KW-1185">Reference proteome</keyword>
<sequence length="1584" mass="174574">MSVNLWRYYLENDVDKFRQFLAEANYASHGSPSAIATSPRTPLKSRKSSDVKGVGSHGKGPPAAGRVLTRADINSKDSHGCTILHHAATSVDEDAYAFVQALVDVPYIDLYVQDLESGWTPLHRALYFGNISAAQAIMLRDVRDATDFTSGMAHTHLGGLIKIKDHEGNSPFEVFGLTVASRDLHRETQAIAGGPGGDDSSSVDESNIENEDDGGRSRSIRPRINLRGDELYTFGSNKNLTLALGDEDDRQFPERPPFDRPMHLLRSLQQEYLEKQARHYEAQELSTSQVLTPPQDDLPAVIKYQPLVIQDVTMSKLSTAVLTDDPEANLFMSGFGPGGRLGTGDETTRFKLVCIDSGGLAGKKIATVALGQDHTIAISDRGEVFTWGSNKYGQLGYSLPAPSVGQDIPIQLVPRQLFGSTKREVIVGAAASATHSAIITSSALYTFGKNDGQLGLMDADARSLEIQTSPRRVGVNVLQSSIHSVAAIDQATIVLLDNHDVIVFTHYGWTKVVFPLESFDHRVISGTIPSQRFTANASNHITKVTSGGNTICALSAFGEVFTVDVIQRGDARSIGTSTTHPIKAKNALPIPTRVWSIRKSHMAARDVAVGQHGSIILCTESGSVWRKEKRANLKEAKKTTSRAKDYKFVRVPTLTRVVAVRSNAFGAFAAVRKDTQVTKEQIDVDPQTLWGDLLPLLPFRNFTITEDSDEENPQPRFWTPYPSGNTPSTIKQALILSKDAESDIQHVLQRHEPLSDSSYDMWVVSNVTKVRIPAHSFIFGARSSILRHAFGEFQHSYFFNIPDAVSIEYGKDGQMQMLFYGADFYTLVNVVFYAYCENVVDIWHHTRRSPASAARFRQIRREVMDIAAKLEMKGLERAARLQVDPSKRLHLDMELAFADEQFFVDGDIAIQLANDTEIKAHSALVCLRCPFFEGMFHGRAAGKWIASRRDTANDAAEPVTVDLKHVDPDIFTLVLRHIYADTGEELFDEVLSQDLDGFLDVILDVMSVANELMLDRLAQISQKVLGRYVNIRNVCHLLNAVAPCTVDEIKKVCLEYICLNLEVMLENRLLEELDEDLLCELDAVVQDNQIEHSLIARSGKAEEELLERHPELIEKMDIAKQRKIDSMRLSSRLHQDEERSAAINKLRVGSVDKSLSLVHRPNSRGKQESVSPAPTPALHPKASANDLLFDMDEEGPSEGSASPQVEPDLPSPSIRPRDLDMTTPTGTPKENEWTEVKARSMSRSIATTLSSANGSYIFQSRQIDDDSSKVASRPLSTTTGFAKPAKPWSMAPAVDKTDLTDIIAQASANKVSNLSLAIGSRTPESLKASFGAKMSQKERKKIVEQQRLERAEENKATRAPWTPGSQGSSKPNSPWQAVRAPSAPAVTDRIEASASTNTTQRSTNRPNMTLRQTISGGSSSASKQPPSTLSPSKPAPQPCRPPSSAIQQQLHQSTSRSTLPSNSTSAPQIQSIRHTPHSNHSQGFASSKTSLVDILNQQQFEKTAIVEARTAKRSLQEIQAEQEFQAWWDQESKKAVAEEALRRAEDNNKGRGTIGSRGGKKGGRGVVLDEDKHEIKDTSYTRNR</sequence>
<dbReference type="InterPro" id="IPR051625">
    <property type="entry name" value="Signaling_Regulatory_Domain"/>
</dbReference>
<dbReference type="Pfam" id="PF00651">
    <property type="entry name" value="BTB"/>
    <property type="match status" value="1"/>
</dbReference>
<dbReference type="InterPro" id="IPR036770">
    <property type="entry name" value="Ankyrin_rpt-contain_sf"/>
</dbReference>
<reference evidence="5 6" key="1">
    <citation type="submission" date="2015-05" db="EMBL/GenBank/DDBJ databases">
        <title>Distinctive expansion of gene families associated with plant cell wall degradation and secondary metabolism in the genomes of grapevine trunk pathogens.</title>
        <authorList>
            <person name="Lawrence D.P."/>
            <person name="Travadon R."/>
            <person name="Rolshausen P.E."/>
            <person name="Baumgartner K."/>
        </authorList>
    </citation>
    <scope>NUCLEOTIDE SEQUENCE [LARGE SCALE GENOMIC DNA]</scope>
    <source>
        <strain evidence="5">UCRPC4</strain>
    </source>
</reference>
<feature type="region of interest" description="Disordered" evidence="3">
    <location>
        <begin position="1154"/>
        <end position="1239"/>
    </location>
</feature>
<evidence type="ECO:0000313" key="6">
    <source>
        <dbReference type="Proteomes" id="UP000053317"/>
    </source>
</evidence>
<dbReference type="EMBL" id="LCWF01000205">
    <property type="protein sequence ID" value="KKY14872.1"/>
    <property type="molecule type" value="Genomic_DNA"/>
</dbReference>
<dbReference type="InterPro" id="IPR009091">
    <property type="entry name" value="RCC1/BLIP-II"/>
</dbReference>